<proteinExistence type="predicted"/>
<organism evidence="1">
    <name type="scientific">Anguilla anguilla</name>
    <name type="common">European freshwater eel</name>
    <name type="synonym">Muraena anguilla</name>
    <dbReference type="NCBI Taxonomy" id="7936"/>
    <lineage>
        <taxon>Eukaryota</taxon>
        <taxon>Metazoa</taxon>
        <taxon>Chordata</taxon>
        <taxon>Craniata</taxon>
        <taxon>Vertebrata</taxon>
        <taxon>Euteleostomi</taxon>
        <taxon>Actinopterygii</taxon>
        <taxon>Neopterygii</taxon>
        <taxon>Teleostei</taxon>
        <taxon>Anguilliformes</taxon>
        <taxon>Anguillidae</taxon>
        <taxon>Anguilla</taxon>
    </lineage>
</organism>
<name>A0A0E9U743_ANGAN</name>
<evidence type="ECO:0000313" key="1">
    <source>
        <dbReference type="EMBL" id="JAH61562.1"/>
    </source>
</evidence>
<accession>A0A0E9U743</accession>
<protein>
    <submittedName>
        <fullName evidence="1">Uncharacterized protein</fullName>
    </submittedName>
</protein>
<reference evidence="1" key="2">
    <citation type="journal article" date="2015" name="Fish Shellfish Immunol.">
        <title>Early steps in the European eel (Anguilla anguilla)-Vibrio vulnificus interaction in the gills: Role of the RtxA13 toxin.</title>
        <authorList>
            <person name="Callol A."/>
            <person name="Pajuelo D."/>
            <person name="Ebbesson L."/>
            <person name="Teles M."/>
            <person name="MacKenzie S."/>
            <person name="Amaro C."/>
        </authorList>
    </citation>
    <scope>NUCLEOTIDE SEQUENCE</scope>
</reference>
<sequence length="26" mass="3075">MIVRITCFISPSFSCPDQETWLLKKM</sequence>
<dbReference type="EMBL" id="GBXM01047015">
    <property type="protein sequence ID" value="JAH61562.1"/>
    <property type="molecule type" value="Transcribed_RNA"/>
</dbReference>
<reference evidence="1" key="1">
    <citation type="submission" date="2014-11" db="EMBL/GenBank/DDBJ databases">
        <authorList>
            <person name="Amaro Gonzalez C."/>
        </authorList>
    </citation>
    <scope>NUCLEOTIDE SEQUENCE</scope>
</reference>
<dbReference type="AlphaFoldDB" id="A0A0E9U743"/>